<dbReference type="AlphaFoldDB" id="S7QEW8"/>
<dbReference type="RefSeq" id="XP_007863198.1">
    <property type="nucleotide sequence ID" value="XM_007865007.1"/>
</dbReference>
<dbReference type="InterPro" id="IPR027469">
    <property type="entry name" value="Cation_efflux_TMD_sf"/>
</dbReference>
<keyword evidence="10" id="KW-0968">Cytoplasmic vesicle</keyword>
<keyword evidence="6" id="KW-0862">Zinc</keyword>
<evidence type="ECO:0000256" key="5">
    <source>
        <dbReference type="ARBA" id="ARBA00022753"/>
    </source>
</evidence>
<reference evidence="14 15" key="1">
    <citation type="journal article" date="2012" name="Science">
        <title>The Paleozoic origin of enzymatic lignin decomposition reconstructed from 31 fungal genomes.</title>
        <authorList>
            <person name="Floudas D."/>
            <person name="Binder M."/>
            <person name="Riley R."/>
            <person name="Barry K."/>
            <person name="Blanchette R.A."/>
            <person name="Henrissat B."/>
            <person name="Martinez A.T."/>
            <person name="Otillar R."/>
            <person name="Spatafora J.W."/>
            <person name="Yadav J.S."/>
            <person name="Aerts A."/>
            <person name="Benoit I."/>
            <person name="Boyd A."/>
            <person name="Carlson A."/>
            <person name="Copeland A."/>
            <person name="Coutinho P.M."/>
            <person name="de Vries R.P."/>
            <person name="Ferreira P."/>
            <person name="Findley K."/>
            <person name="Foster B."/>
            <person name="Gaskell J."/>
            <person name="Glotzer D."/>
            <person name="Gorecki P."/>
            <person name="Heitman J."/>
            <person name="Hesse C."/>
            <person name="Hori C."/>
            <person name="Igarashi K."/>
            <person name="Jurgens J.A."/>
            <person name="Kallen N."/>
            <person name="Kersten P."/>
            <person name="Kohler A."/>
            <person name="Kuees U."/>
            <person name="Kumar T.K.A."/>
            <person name="Kuo A."/>
            <person name="LaButti K."/>
            <person name="Larrondo L.F."/>
            <person name="Lindquist E."/>
            <person name="Ling A."/>
            <person name="Lombard V."/>
            <person name="Lucas S."/>
            <person name="Lundell T."/>
            <person name="Martin R."/>
            <person name="McLaughlin D.J."/>
            <person name="Morgenstern I."/>
            <person name="Morin E."/>
            <person name="Murat C."/>
            <person name="Nagy L.G."/>
            <person name="Nolan M."/>
            <person name="Ohm R.A."/>
            <person name="Patyshakuliyeva A."/>
            <person name="Rokas A."/>
            <person name="Ruiz-Duenas F.J."/>
            <person name="Sabat G."/>
            <person name="Salamov A."/>
            <person name="Samejima M."/>
            <person name="Schmutz J."/>
            <person name="Slot J.C."/>
            <person name="St John F."/>
            <person name="Stenlid J."/>
            <person name="Sun H."/>
            <person name="Sun S."/>
            <person name="Syed K."/>
            <person name="Tsang A."/>
            <person name="Wiebenga A."/>
            <person name="Young D."/>
            <person name="Pisabarro A."/>
            <person name="Eastwood D.C."/>
            <person name="Martin F."/>
            <person name="Cullen D."/>
            <person name="Grigoriev I.V."/>
            <person name="Hibbett D.S."/>
        </authorList>
    </citation>
    <scope>NUCLEOTIDE SEQUENCE [LARGE SCALE GENOMIC DNA]</scope>
    <source>
        <strain evidence="14 15">ATCC 11539</strain>
    </source>
</reference>
<dbReference type="HOGENOM" id="CLU_055677_0_0_1"/>
<accession>S7QEW8</accession>
<dbReference type="GO" id="GO:0030003">
    <property type="term" value="P:intracellular monoatomic cation homeostasis"/>
    <property type="evidence" value="ECO:0007669"/>
    <property type="project" value="UniProtKB-ARBA"/>
</dbReference>
<evidence type="ECO:0000256" key="6">
    <source>
        <dbReference type="ARBA" id="ARBA00022833"/>
    </source>
</evidence>
<feature type="signal peptide" evidence="12">
    <location>
        <begin position="1"/>
        <end position="26"/>
    </location>
</feature>
<comment type="subcellular location">
    <subcellularLocation>
        <location evidence="2">Cytoplasmic vesicle</location>
        <location evidence="2">Secretory vesicle</location>
        <location evidence="2">Synaptic vesicle membrane</location>
        <topology evidence="2">Multi-pass membrane protein</topology>
    </subcellularLocation>
    <subcellularLocation>
        <location evidence="1">Early endosome membrane</location>
    </subcellularLocation>
</comment>
<proteinExistence type="inferred from homology"/>
<dbReference type="SUPFAM" id="SSF161111">
    <property type="entry name" value="Cation efflux protein transmembrane domain-like"/>
    <property type="match status" value="1"/>
</dbReference>
<evidence type="ECO:0000256" key="7">
    <source>
        <dbReference type="ARBA" id="ARBA00022989"/>
    </source>
</evidence>
<keyword evidence="7 11" id="KW-1133">Transmembrane helix</keyword>
<dbReference type="Gene3D" id="1.20.1510.10">
    <property type="entry name" value="Cation efflux protein transmembrane domain"/>
    <property type="match status" value="1"/>
</dbReference>
<dbReference type="OrthoDB" id="5980560at2759"/>
<dbReference type="eggNOG" id="ENOG502S1SW">
    <property type="taxonomic scope" value="Eukaryota"/>
</dbReference>
<evidence type="ECO:0000256" key="2">
    <source>
        <dbReference type="ARBA" id="ARBA00004644"/>
    </source>
</evidence>
<feature type="transmembrane region" description="Helical" evidence="11">
    <location>
        <begin position="121"/>
        <end position="138"/>
    </location>
</feature>
<evidence type="ECO:0000313" key="15">
    <source>
        <dbReference type="Proteomes" id="UP000030669"/>
    </source>
</evidence>
<feature type="transmembrane region" description="Helical" evidence="11">
    <location>
        <begin position="42"/>
        <end position="62"/>
    </location>
</feature>
<evidence type="ECO:0000256" key="8">
    <source>
        <dbReference type="ARBA" id="ARBA00023018"/>
    </source>
</evidence>
<comment type="similarity">
    <text evidence="3">Belongs to the TMEM163 family.</text>
</comment>
<sequence>MPSYRKLQLWAIAISVASVLYNGAEGGLSIGFGAESSSRSLIFFGIQSAVEVASSLIVVWRFRNVAKPGEERAATLDPRSLRFEKHSTLAIGALLLLLAASTIGTAVAVLVRHEEPDSSNASLIISASALVIMILIWLPKRYLARALNSSTMQGEATCSLSCIQITIVLFVGSLIFRVWRGGWWLDGATSILLGFLFGWEGVKMVRWARNPDFDGGCCGSCRAPVLPISELEEGERYRDICSCCESKEECSKADQCVCGESVGDCCKPVNADGEKCCTREIVFKKRNTLTQNALPSDGCNDSCCGHQDATAPAPDPCCDGEPDTCCMGSSPEADTNSARNKCGNEDSCCTHEQGGQDISSARDVVQDCQSDRTQDSPMSGCCGHC</sequence>
<name>S7QEW8_GLOTA</name>
<keyword evidence="12" id="KW-0732">Signal</keyword>
<dbReference type="GO" id="GO:0098771">
    <property type="term" value="P:inorganic ion homeostasis"/>
    <property type="evidence" value="ECO:0007669"/>
    <property type="project" value="UniProtKB-ARBA"/>
</dbReference>
<evidence type="ECO:0000256" key="12">
    <source>
        <dbReference type="SAM" id="SignalP"/>
    </source>
</evidence>
<keyword evidence="15" id="KW-1185">Reference proteome</keyword>
<dbReference type="Proteomes" id="UP000030669">
    <property type="component" value="Unassembled WGS sequence"/>
</dbReference>
<dbReference type="GeneID" id="19308218"/>
<feature type="transmembrane region" description="Helical" evidence="11">
    <location>
        <begin position="158"/>
        <end position="176"/>
    </location>
</feature>
<evidence type="ECO:0000259" key="13">
    <source>
        <dbReference type="Pfam" id="PF01545"/>
    </source>
</evidence>
<evidence type="ECO:0000256" key="9">
    <source>
        <dbReference type="ARBA" id="ARBA00023136"/>
    </source>
</evidence>
<dbReference type="KEGG" id="gtr:GLOTRDRAFT_71751"/>
<dbReference type="PANTHER" id="PTHR31937:SF2">
    <property type="entry name" value="TRANSMEMBRANE PROTEIN 163"/>
    <property type="match status" value="1"/>
</dbReference>
<gene>
    <name evidence="14" type="ORF">GLOTRDRAFT_71751</name>
</gene>
<dbReference type="PANTHER" id="PTHR31937">
    <property type="entry name" value="TRANSMEMBRANE PROTEIN 163"/>
    <property type="match status" value="1"/>
</dbReference>
<organism evidence="14 15">
    <name type="scientific">Gloeophyllum trabeum (strain ATCC 11539 / FP-39264 / Madison 617)</name>
    <name type="common">Brown rot fungus</name>
    <dbReference type="NCBI Taxonomy" id="670483"/>
    <lineage>
        <taxon>Eukaryota</taxon>
        <taxon>Fungi</taxon>
        <taxon>Dikarya</taxon>
        <taxon>Basidiomycota</taxon>
        <taxon>Agaricomycotina</taxon>
        <taxon>Agaricomycetes</taxon>
        <taxon>Gloeophyllales</taxon>
        <taxon>Gloeophyllaceae</taxon>
        <taxon>Gloeophyllum</taxon>
    </lineage>
</organism>
<dbReference type="OMA" id="LCCTHEL"/>
<evidence type="ECO:0000256" key="1">
    <source>
        <dbReference type="ARBA" id="ARBA00004146"/>
    </source>
</evidence>
<keyword evidence="8" id="KW-0770">Synapse</keyword>
<feature type="transmembrane region" description="Helical" evidence="11">
    <location>
        <begin position="182"/>
        <end position="199"/>
    </location>
</feature>
<evidence type="ECO:0000313" key="14">
    <source>
        <dbReference type="EMBL" id="EPQ57853.1"/>
    </source>
</evidence>
<dbReference type="Pfam" id="PF01545">
    <property type="entry name" value="Cation_efflux"/>
    <property type="match status" value="1"/>
</dbReference>
<keyword evidence="4 11" id="KW-0812">Transmembrane</keyword>
<keyword evidence="9 11" id="KW-0472">Membrane</keyword>
<keyword evidence="5" id="KW-0967">Endosome</keyword>
<dbReference type="GO" id="GO:0008324">
    <property type="term" value="F:monoatomic cation transmembrane transporter activity"/>
    <property type="evidence" value="ECO:0007669"/>
    <property type="project" value="InterPro"/>
</dbReference>
<evidence type="ECO:0000256" key="4">
    <source>
        <dbReference type="ARBA" id="ARBA00022692"/>
    </source>
</evidence>
<evidence type="ECO:0000256" key="3">
    <source>
        <dbReference type="ARBA" id="ARBA00008731"/>
    </source>
</evidence>
<dbReference type="InterPro" id="IPR026765">
    <property type="entry name" value="Tmem163"/>
</dbReference>
<dbReference type="EMBL" id="KB469298">
    <property type="protein sequence ID" value="EPQ57853.1"/>
    <property type="molecule type" value="Genomic_DNA"/>
</dbReference>
<feature type="transmembrane region" description="Helical" evidence="11">
    <location>
        <begin position="89"/>
        <end position="109"/>
    </location>
</feature>
<evidence type="ECO:0000256" key="10">
    <source>
        <dbReference type="ARBA" id="ARBA00023329"/>
    </source>
</evidence>
<evidence type="ECO:0000256" key="11">
    <source>
        <dbReference type="SAM" id="Phobius"/>
    </source>
</evidence>
<dbReference type="InterPro" id="IPR058533">
    <property type="entry name" value="Cation_efflux_TM"/>
</dbReference>
<dbReference type="GO" id="GO:0031901">
    <property type="term" value="C:early endosome membrane"/>
    <property type="evidence" value="ECO:0007669"/>
    <property type="project" value="UniProtKB-SubCell"/>
</dbReference>
<feature type="chain" id="PRO_5004556070" description="Cation efflux protein transmembrane domain-containing protein" evidence="12">
    <location>
        <begin position="27"/>
        <end position="385"/>
    </location>
</feature>
<protein>
    <recommendedName>
        <fullName evidence="13">Cation efflux protein transmembrane domain-containing protein</fullName>
    </recommendedName>
</protein>
<feature type="domain" description="Cation efflux protein transmembrane" evidence="13">
    <location>
        <begin position="17"/>
        <end position="206"/>
    </location>
</feature>